<sequence>MTCSYYHDIYYNTQPDCQLECSIQCSYDFYALEYCCPIYNRTGFWWVSLIFVAIFMIGMCITFCQLQSRRKRLMNMNTNQQQVIQIRAQQLFQPAVQPQPQLQNMYYQPQQVLNQPPQYQQMPILPIMPQNSQVTMPAVM</sequence>
<reference evidence="3 4" key="2">
    <citation type="submission" date="2024-07" db="EMBL/GenBank/DDBJ databases">
        <authorList>
            <person name="Akdeniz Z."/>
        </authorList>
    </citation>
    <scope>NUCLEOTIDE SEQUENCE [LARGE SCALE GENOMIC DNA]</scope>
</reference>
<gene>
    <name evidence="2" type="ORF">HINF_LOCUS27395</name>
    <name evidence="3" type="ORF">HINF_LOCUS45478</name>
</gene>
<comment type="caution">
    <text evidence="2">The sequence shown here is derived from an EMBL/GenBank/DDBJ whole genome shotgun (WGS) entry which is preliminary data.</text>
</comment>
<evidence type="ECO:0000313" key="3">
    <source>
        <dbReference type="EMBL" id="CAL6053622.1"/>
    </source>
</evidence>
<accession>A0AA86PHL4</accession>
<proteinExistence type="predicted"/>
<protein>
    <submittedName>
        <fullName evidence="3">Hypothetical_protein</fullName>
    </submittedName>
</protein>
<dbReference type="AlphaFoldDB" id="A0AA86PHL4"/>
<dbReference type="EMBL" id="CATOUU010000667">
    <property type="protein sequence ID" value="CAI9939750.1"/>
    <property type="molecule type" value="Genomic_DNA"/>
</dbReference>
<organism evidence="2">
    <name type="scientific">Hexamita inflata</name>
    <dbReference type="NCBI Taxonomy" id="28002"/>
    <lineage>
        <taxon>Eukaryota</taxon>
        <taxon>Metamonada</taxon>
        <taxon>Diplomonadida</taxon>
        <taxon>Hexamitidae</taxon>
        <taxon>Hexamitinae</taxon>
        <taxon>Hexamita</taxon>
    </lineage>
</organism>
<keyword evidence="1" id="KW-0472">Membrane</keyword>
<keyword evidence="1" id="KW-0812">Transmembrane</keyword>
<dbReference type="Proteomes" id="UP001642409">
    <property type="component" value="Unassembled WGS sequence"/>
</dbReference>
<keyword evidence="4" id="KW-1185">Reference proteome</keyword>
<reference evidence="2" key="1">
    <citation type="submission" date="2023-06" db="EMBL/GenBank/DDBJ databases">
        <authorList>
            <person name="Kurt Z."/>
        </authorList>
    </citation>
    <scope>NUCLEOTIDE SEQUENCE</scope>
</reference>
<keyword evidence="1" id="KW-1133">Transmembrane helix</keyword>
<name>A0AA86PHL4_9EUKA</name>
<feature type="transmembrane region" description="Helical" evidence="1">
    <location>
        <begin position="44"/>
        <end position="66"/>
    </location>
</feature>
<dbReference type="EMBL" id="CAXDID020000197">
    <property type="protein sequence ID" value="CAL6053622.1"/>
    <property type="molecule type" value="Genomic_DNA"/>
</dbReference>
<evidence type="ECO:0000313" key="2">
    <source>
        <dbReference type="EMBL" id="CAI9939750.1"/>
    </source>
</evidence>
<evidence type="ECO:0000313" key="4">
    <source>
        <dbReference type="Proteomes" id="UP001642409"/>
    </source>
</evidence>
<evidence type="ECO:0000256" key="1">
    <source>
        <dbReference type="SAM" id="Phobius"/>
    </source>
</evidence>